<dbReference type="SUPFAM" id="SSF56801">
    <property type="entry name" value="Acetyl-CoA synthetase-like"/>
    <property type="match status" value="1"/>
</dbReference>
<sequence length="219" mass="23005">MSNLVVALVEAAERHPQRVAVRGDGNVLTYAELDEFSARAAGGMRAHGVRPGDRVGLRLPYGPVHAVLHFGALRAGAIAVPMYPSVPKAPAPTRADTGGARLVFTTPDEAAARHARASDTTLVQVGPDFLDQVGFWPQRFHVASRADHDHAVLIGAGGASEDAVDMALSHSTLRHASRTTRAVPSVSGACLPAAPRPRTNRCRTRREGPTPVGAAPGCR</sequence>
<dbReference type="InterPro" id="IPR050237">
    <property type="entry name" value="ATP-dep_AMP-bd_enzyme"/>
</dbReference>
<dbReference type="InterPro" id="IPR000873">
    <property type="entry name" value="AMP-dep_synth/lig_dom"/>
</dbReference>
<organism evidence="3 4">
    <name type="scientific">Streptomyces xanthii</name>
    <dbReference type="NCBI Taxonomy" id="2768069"/>
    <lineage>
        <taxon>Bacteria</taxon>
        <taxon>Bacillati</taxon>
        <taxon>Actinomycetota</taxon>
        <taxon>Actinomycetes</taxon>
        <taxon>Kitasatosporales</taxon>
        <taxon>Streptomycetaceae</taxon>
        <taxon>Streptomyces</taxon>
    </lineage>
</organism>
<dbReference type="RefSeq" id="WP_188335137.1">
    <property type="nucleotide sequence ID" value="NZ_CP061281.1"/>
</dbReference>
<dbReference type="KEGG" id="sxn:IAG42_01320"/>
<name>A0A7H1B0X7_9ACTN</name>
<evidence type="ECO:0000313" key="3">
    <source>
        <dbReference type="EMBL" id="QNS02382.1"/>
    </source>
</evidence>
<protein>
    <submittedName>
        <fullName evidence="3">AMP-binding protein</fullName>
    </submittedName>
</protein>
<dbReference type="EMBL" id="CP061281">
    <property type="protein sequence ID" value="QNS02382.1"/>
    <property type="molecule type" value="Genomic_DNA"/>
</dbReference>
<gene>
    <name evidence="3" type="ORF">IAG42_01320</name>
</gene>
<dbReference type="InterPro" id="IPR042099">
    <property type="entry name" value="ANL_N_sf"/>
</dbReference>
<dbReference type="Gene3D" id="3.40.50.12780">
    <property type="entry name" value="N-terminal domain of ligase-like"/>
    <property type="match status" value="1"/>
</dbReference>
<dbReference type="Pfam" id="PF00501">
    <property type="entry name" value="AMP-binding"/>
    <property type="match status" value="1"/>
</dbReference>
<dbReference type="Proteomes" id="UP000516428">
    <property type="component" value="Chromosome"/>
</dbReference>
<dbReference type="PANTHER" id="PTHR43767:SF12">
    <property type="entry name" value="AMP-DEPENDENT SYNTHETASE AND LIGASE"/>
    <property type="match status" value="1"/>
</dbReference>
<dbReference type="AlphaFoldDB" id="A0A7H1B0X7"/>
<dbReference type="PANTHER" id="PTHR43767">
    <property type="entry name" value="LONG-CHAIN-FATTY-ACID--COA LIGASE"/>
    <property type="match status" value="1"/>
</dbReference>
<feature type="domain" description="AMP-dependent synthetase/ligase" evidence="2">
    <location>
        <begin position="10"/>
        <end position="116"/>
    </location>
</feature>
<reference evidence="3 4" key="1">
    <citation type="submission" date="2020-09" db="EMBL/GenBank/DDBJ databases">
        <title>A novel species.</title>
        <authorList>
            <person name="Gao J."/>
        </authorList>
    </citation>
    <scope>NUCLEOTIDE SEQUENCE [LARGE SCALE GENOMIC DNA]</scope>
    <source>
        <strain evidence="3 4">CRXT-Y-14</strain>
    </source>
</reference>
<evidence type="ECO:0000313" key="4">
    <source>
        <dbReference type="Proteomes" id="UP000516428"/>
    </source>
</evidence>
<proteinExistence type="predicted"/>
<accession>A0A7H1B0X7</accession>
<keyword evidence="4" id="KW-1185">Reference proteome</keyword>
<feature type="region of interest" description="Disordered" evidence="1">
    <location>
        <begin position="195"/>
        <end position="219"/>
    </location>
</feature>
<evidence type="ECO:0000256" key="1">
    <source>
        <dbReference type="SAM" id="MobiDB-lite"/>
    </source>
</evidence>
<evidence type="ECO:0000259" key="2">
    <source>
        <dbReference type="Pfam" id="PF00501"/>
    </source>
</evidence>